<dbReference type="RefSeq" id="WP_187478752.1">
    <property type="nucleotide sequence ID" value="NZ_CP060697.1"/>
</dbReference>
<accession>A0A7G9KZJ7</accession>
<evidence type="ECO:0000256" key="1">
    <source>
        <dbReference type="SAM" id="MobiDB-lite"/>
    </source>
</evidence>
<feature type="compositionally biased region" description="Low complexity" evidence="1">
    <location>
        <begin position="202"/>
        <end position="214"/>
    </location>
</feature>
<dbReference type="Proteomes" id="UP000515861">
    <property type="component" value="Chromosome"/>
</dbReference>
<feature type="region of interest" description="Disordered" evidence="1">
    <location>
        <begin position="178"/>
        <end position="214"/>
    </location>
</feature>
<keyword evidence="3" id="KW-1185">Reference proteome</keyword>
<reference evidence="2 3" key="1">
    <citation type="submission" date="2020-08" db="EMBL/GenBank/DDBJ databases">
        <title>Sphingomonas sp. sand1-3 16S ribosomal RNA gene Genome sequencing and assembly.</title>
        <authorList>
            <person name="Kang M."/>
        </authorList>
    </citation>
    <scope>NUCLEOTIDE SEQUENCE [LARGE SCALE GENOMIC DNA]</scope>
    <source>
        <strain evidence="3">sand1-3</strain>
    </source>
</reference>
<evidence type="ECO:0000313" key="2">
    <source>
        <dbReference type="EMBL" id="QNM81796.1"/>
    </source>
</evidence>
<name>A0A7G9KZJ7_9SPHN</name>
<sequence length="214" mass="21906">MPAPTAAALPAGPRPLDRLQLSSWAVLRGASSPGALATGGTLGGSQGGARLLYNFDRRLAASVRTTSPLGGSSGAEIAAGLRVTPIPSLPIAFTAERRQSISPHGGGRSAFALFAEAGLYRQPMPWRFQMDFYAQAGVVGLRSRDYFADGALTLTRPVFGRVSAGLGVWGGRKPACTGSTPGRAFPSASATTSMPMPTGANASPEARSPAPARP</sequence>
<gene>
    <name evidence="2" type="ORF">H8M03_06915</name>
</gene>
<dbReference type="AlphaFoldDB" id="A0A7G9KZJ7"/>
<protein>
    <submittedName>
        <fullName evidence="2">Uncharacterized protein</fullName>
    </submittedName>
</protein>
<organism evidence="2 3">
    <name type="scientific">Sphingomonas sabuli</name>
    <dbReference type="NCBI Taxonomy" id="2764186"/>
    <lineage>
        <taxon>Bacteria</taxon>
        <taxon>Pseudomonadati</taxon>
        <taxon>Pseudomonadota</taxon>
        <taxon>Alphaproteobacteria</taxon>
        <taxon>Sphingomonadales</taxon>
        <taxon>Sphingomonadaceae</taxon>
        <taxon>Sphingomonas</taxon>
    </lineage>
</organism>
<proteinExistence type="predicted"/>
<dbReference type="EMBL" id="CP060697">
    <property type="protein sequence ID" value="QNM81796.1"/>
    <property type="molecule type" value="Genomic_DNA"/>
</dbReference>
<evidence type="ECO:0000313" key="3">
    <source>
        <dbReference type="Proteomes" id="UP000515861"/>
    </source>
</evidence>
<dbReference type="KEGG" id="ssau:H8M03_06915"/>